<dbReference type="EMBL" id="VJMJ01000361">
    <property type="protein sequence ID" value="KAF0721864.1"/>
    <property type="molecule type" value="Genomic_DNA"/>
</dbReference>
<reference evidence="1 2" key="1">
    <citation type="submission" date="2019-07" db="EMBL/GenBank/DDBJ databases">
        <title>Genomics analysis of Aphanomyces spp. identifies a new class of oomycete effector associated with host adaptation.</title>
        <authorList>
            <person name="Gaulin E."/>
        </authorList>
    </citation>
    <scope>NUCLEOTIDE SEQUENCE [LARGE SCALE GENOMIC DNA]</scope>
    <source>
        <strain evidence="1 2">ATCC 201684</strain>
    </source>
</reference>
<protein>
    <submittedName>
        <fullName evidence="1">Uncharacterized protein</fullName>
    </submittedName>
</protein>
<dbReference type="Proteomes" id="UP000481153">
    <property type="component" value="Unassembled WGS sequence"/>
</dbReference>
<organism evidence="1 2">
    <name type="scientific">Aphanomyces euteiches</name>
    <dbReference type="NCBI Taxonomy" id="100861"/>
    <lineage>
        <taxon>Eukaryota</taxon>
        <taxon>Sar</taxon>
        <taxon>Stramenopiles</taxon>
        <taxon>Oomycota</taxon>
        <taxon>Saprolegniomycetes</taxon>
        <taxon>Saprolegniales</taxon>
        <taxon>Verrucalvaceae</taxon>
        <taxon>Aphanomyces</taxon>
    </lineage>
</organism>
<dbReference type="AlphaFoldDB" id="A0A6G0W4B9"/>
<name>A0A6G0W4B9_9STRA</name>
<keyword evidence="2" id="KW-1185">Reference proteome</keyword>
<comment type="caution">
    <text evidence="1">The sequence shown here is derived from an EMBL/GenBank/DDBJ whole genome shotgun (WGS) entry which is preliminary data.</text>
</comment>
<dbReference type="VEuPathDB" id="FungiDB:AeMF1_015430"/>
<gene>
    <name evidence="1" type="ORF">Ae201684_018851</name>
</gene>
<accession>A0A6G0W4B9</accession>
<sequence length="126" mass="14102">MIASLKLPMKQQPCCKERSKRGFFSLKKKTPPVPVSTTITPVDRSIAKCDTIVGGRCVPFQSTEVKRLKRLRKMWHTLAPVDESAMGLCEECLDRRFCEASANVTVLVTDIALTYYKPPLATAWVA</sequence>
<proteinExistence type="predicted"/>
<evidence type="ECO:0000313" key="2">
    <source>
        <dbReference type="Proteomes" id="UP000481153"/>
    </source>
</evidence>
<evidence type="ECO:0000313" key="1">
    <source>
        <dbReference type="EMBL" id="KAF0721864.1"/>
    </source>
</evidence>